<gene>
    <name evidence="2" type="ORF">L3049_18825</name>
</gene>
<keyword evidence="1" id="KW-0472">Membrane</keyword>
<keyword evidence="1" id="KW-0812">Transmembrane</keyword>
<feature type="transmembrane region" description="Helical" evidence="1">
    <location>
        <begin position="6"/>
        <end position="24"/>
    </location>
</feature>
<dbReference type="RefSeq" id="WP_275111380.1">
    <property type="nucleotide sequence ID" value="NZ_JAKJSC010000007.1"/>
</dbReference>
<proteinExistence type="predicted"/>
<keyword evidence="3" id="KW-1185">Reference proteome</keyword>
<organism evidence="2 3">
    <name type="scientific">Paralabilibaculum antarcticum</name>
    <dbReference type="NCBI Taxonomy" id="2912572"/>
    <lineage>
        <taxon>Bacteria</taxon>
        <taxon>Pseudomonadati</taxon>
        <taxon>Bacteroidota</taxon>
        <taxon>Bacteroidia</taxon>
        <taxon>Marinilabiliales</taxon>
        <taxon>Marinifilaceae</taxon>
        <taxon>Paralabilibaculum</taxon>
    </lineage>
</organism>
<keyword evidence="1" id="KW-1133">Transmembrane helix</keyword>
<dbReference type="EMBL" id="JAKJSC010000007">
    <property type="protein sequence ID" value="MDE5420049.1"/>
    <property type="molecule type" value="Genomic_DNA"/>
</dbReference>
<evidence type="ECO:0000313" key="3">
    <source>
        <dbReference type="Proteomes" id="UP001528920"/>
    </source>
</evidence>
<protein>
    <submittedName>
        <fullName evidence="2">Uncharacterized protein</fullName>
    </submittedName>
</protein>
<accession>A0ABT5VX99</accession>
<sequence length="55" mass="6136">MDLISLIVIVAFLGGIIVVLKNGFNENTKGLESLDQKLKMIEEKIAKTEKKNKGY</sequence>
<name>A0ABT5VX99_9BACT</name>
<comment type="caution">
    <text evidence="2">The sequence shown here is derived from an EMBL/GenBank/DDBJ whole genome shotgun (WGS) entry which is preliminary data.</text>
</comment>
<evidence type="ECO:0000256" key="1">
    <source>
        <dbReference type="SAM" id="Phobius"/>
    </source>
</evidence>
<reference evidence="2 3" key="1">
    <citation type="submission" date="2022-01" db="EMBL/GenBank/DDBJ databases">
        <title>Labilibaculum sp. nov, a marine bacterium isolated from Antarctica.</title>
        <authorList>
            <person name="Dai W."/>
        </authorList>
    </citation>
    <scope>NUCLEOTIDE SEQUENCE [LARGE SCALE GENOMIC DNA]</scope>
    <source>
        <strain evidence="2 3">DW002</strain>
    </source>
</reference>
<evidence type="ECO:0000313" key="2">
    <source>
        <dbReference type="EMBL" id="MDE5420049.1"/>
    </source>
</evidence>
<dbReference type="Proteomes" id="UP001528920">
    <property type="component" value="Unassembled WGS sequence"/>
</dbReference>